<proteinExistence type="predicted"/>
<dbReference type="AlphaFoldDB" id="A0A8F5VPV0"/>
<keyword evidence="1" id="KW-1133">Transmembrane helix</keyword>
<reference evidence="2 3" key="1">
    <citation type="submission" date="2021-06" db="EMBL/GenBank/DDBJ databases">
        <title>Complete genome sequence of the secondary alcohol utilizing methanogen Methanospirillum hungatei strain GP1.</title>
        <authorList>
            <person name="Day L.A."/>
            <person name="Costa K.C."/>
        </authorList>
    </citation>
    <scope>NUCLEOTIDE SEQUENCE [LARGE SCALE GENOMIC DNA]</scope>
    <source>
        <strain evidence="2 3">GP1</strain>
    </source>
</reference>
<evidence type="ECO:0000256" key="1">
    <source>
        <dbReference type="SAM" id="Phobius"/>
    </source>
</evidence>
<dbReference type="EMBL" id="CP077107">
    <property type="protein sequence ID" value="QXO95572.1"/>
    <property type="molecule type" value="Genomic_DNA"/>
</dbReference>
<evidence type="ECO:0000313" key="2">
    <source>
        <dbReference type="EMBL" id="QXO95572.1"/>
    </source>
</evidence>
<dbReference type="Proteomes" id="UP000694228">
    <property type="component" value="Chromosome"/>
</dbReference>
<sequence>MRIIHYILFPVLFLIIVLPVIIMPLQISGTPDEIIPTRNLLIFEDFPSDIPVVSEKSSPVLVFSDESRDHSNPSLNVTAPVPAGIIAPNGKMAPLAAPEPEKPMGKGWVQVNLYTAVDSPTEMIEDRQRYMASGLFNVHVYHNFAG</sequence>
<evidence type="ECO:0000313" key="3">
    <source>
        <dbReference type="Proteomes" id="UP000694228"/>
    </source>
</evidence>
<accession>A0A8F5VPV0</accession>
<keyword evidence="1" id="KW-0472">Membrane</keyword>
<dbReference type="OrthoDB" id="117358at2157"/>
<feature type="transmembrane region" description="Helical" evidence="1">
    <location>
        <begin position="7"/>
        <end position="27"/>
    </location>
</feature>
<name>A0A8F5VPV0_METHU</name>
<organism evidence="2 3">
    <name type="scientific">Methanospirillum hungatei</name>
    <dbReference type="NCBI Taxonomy" id="2203"/>
    <lineage>
        <taxon>Archaea</taxon>
        <taxon>Methanobacteriati</taxon>
        <taxon>Methanobacteriota</taxon>
        <taxon>Stenosarchaea group</taxon>
        <taxon>Methanomicrobia</taxon>
        <taxon>Methanomicrobiales</taxon>
        <taxon>Methanospirillaceae</taxon>
        <taxon>Methanospirillum</taxon>
    </lineage>
</organism>
<protein>
    <submittedName>
        <fullName evidence="2">Uncharacterized protein</fullName>
    </submittedName>
</protein>
<gene>
    <name evidence="2" type="ORF">KSK55_04000</name>
</gene>
<keyword evidence="1" id="KW-0812">Transmembrane</keyword>